<dbReference type="PANTHER" id="PTHR11895:SF7">
    <property type="entry name" value="GLUTAMYL-TRNA(GLN) AMIDOTRANSFERASE SUBUNIT A, MITOCHONDRIAL"/>
    <property type="match status" value="1"/>
</dbReference>
<reference evidence="2" key="1">
    <citation type="journal article" date="2015" name="Nature">
        <title>Complex archaea that bridge the gap between prokaryotes and eukaryotes.</title>
        <authorList>
            <person name="Spang A."/>
            <person name="Saw J.H."/>
            <person name="Jorgensen S.L."/>
            <person name="Zaremba-Niedzwiedzka K."/>
            <person name="Martijn J."/>
            <person name="Lind A.E."/>
            <person name="van Eijk R."/>
            <person name="Schleper C."/>
            <person name="Guy L."/>
            <person name="Ettema T.J."/>
        </authorList>
    </citation>
    <scope>NUCLEOTIDE SEQUENCE</scope>
</reference>
<dbReference type="SUPFAM" id="SSF75304">
    <property type="entry name" value="Amidase signature (AS) enzymes"/>
    <property type="match status" value="1"/>
</dbReference>
<dbReference type="EMBL" id="LAZR01001858">
    <property type="protein sequence ID" value="KKN37994.1"/>
    <property type="molecule type" value="Genomic_DNA"/>
</dbReference>
<dbReference type="InterPro" id="IPR000120">
    <property type="entry name" value="Amidase"/>
</dbReference>
<proteinExistence type="predicted"/>
<dbReference type="InterPro" id="IPR036928">
    <property type="entry name" value="AS_sf"/>
</dbReference>
<protein>
    <recommendedName>
        <fullName evidence="1">Amidase domain-containing protein</fullName>
    </recommendedName>
</protein>
<dbReference type="PANTHER" id="PTHR11895">
    <property type="entry name" value="TRANSAMIDASE"/>
    <property type="match status" value="1"/>
</dbReference>
<dbReference type="InterPro" id="IPR020556">
    <property type="entry name" value="Amidase_CS"/>
</dbReference>
<gene>
    <name evidence="2" type="ORF">LCGC14_0757990</name>
</gene>
<accession>A0A0F9Q668</accession>
<dbReference type="PROSITE" id="PS00571">
    <property type="entry name" value="AMIDASES"/>
    <property type="match status" value="1"/>
</dbReference>
<evidence type="ECO:0000259" key="1">
    <source>
        <dbReference type="Pfam" id="PF01425"/>
    </source>
</evidence>
<name>A0A0F9Q668_9ZZZZ</name>
<dbReference type="InterPro" id="IPR023631">
    <property type="entry name" value="Amidase_dom"/>
</dbReference>
<dbReference type="AlphaFoldDB" id="A0A0F9Q668"/>
<dbReference type="GO" id="GO:0003824">
    <property type="term" value="F:catalytic activity"/>
    <property type="evidence" value="ECO:0007669"/>
    <property type="project" value="InterPro"/>
</dbReference>
<comment type="caution">
    <text evidence="2">The sequence shown here is derived from an EMBL/GenBank/DDBJ whole genome shotgun (WGS) entry which is preliminary data.</text>
</comment>
<dbReference type="Gene3D" id="3.90.1300.10">
    <property type="entry name" value="Amidase signature (AS) domain"/>
    <property type="match status" value="1"/>
</dbReference>
<evidence type="ECO:0000313" key="2">
    <source>
        <dbReference type="EMBL" id="KKN37994.1"/>
    </source>
</evidence>
<sequence length="473" mass="52618">MKREDICFMPAYEIKDKIRNQELTSEETTDIIIERIEKINPILNAYCITTFDIAREVAKKADDAIKKGDNLGLLHGIPTSIKDLEDIKGIRTTKGCKIYENNIAIKDDIMVKRLKDAGAIILGKTNTPSLGCKGVTDNLIFGATKNPWNLERTCGGSSGGAASAVASGLGPLASGSDGGGSIRIPSSFCGVYGLKPNFGRIPHDRMRYTGYIGSFVHKGPIVRYVKDAALMLDVLAGPNDIDRYSLPKPNFSYLERLKEPIKKVNIGYSLDLGFVEALDPEVKKSVLEGINMFKKLNWSIEKSNIKLPNPAKAHWIIWSSGFAFMLKPYLAQWEDKLDPQLVEIVKVGLSYSVDNIKRAEIRREMVYEEICRNFKKFDILITPTLACPAFKLDIPFPKKIDGKEVKAGAWLSYTYPFNLSGHPAASIPCGWSSNGLPIGMQIIGKRFDEVKVLQVSKAFEELAPWQDKRPRLI</sequence>
<feature type="domain" description="Amidase" evidence="1">
    <location>
        <begin position="28"/>
        <end position="453"/>
    </location>
</feature>
<organism evidence="2">
    <name type="scientific">marine sediment metagenome</name>
    <dbReference type="NCBI Taxonomy" id="412755"/>
    <lineage>
        <taxon>unclassified sequences</taxon>
        <taxon>metagenomes</taxon>
        <taxon>ecological metagenomes</taxon>
    </lineage>
</organism>
<dbReference type="Pfam" id="PF01425">
    <property type="entry name" value="Amidase"/>
    <property type="match status" value="1"/>
</dbReference>